<evidence type="ECO:0000313" key="1">
    <source>
        <dbReference type="EMBL" id="ACU14596.1"/>
    </source>
</evidence>
<sequence length="188" mass="20846">MGGQRIFCSTTPFLVGSRLASTRRQDNTNNETIKGKCFSKNEDENHSNKKFWLLCIGSNTGITNNTNSHASRKASQATGKTRREMCITIKEVIGFGLWINTGTDNNSNNKAINTQNSSHDNRNNRLHHQLRSHYTHGSHAHATLRCAIGSSHTGEDEGSCGAKEAEKRCRFITAEGSHNGWWICKDVG</sequence>
<reference evidence="1" key="1">
    <citation type="submission" date="2009-08" db="EMBL/GenBank/DDBJ databases">
        <authorList>
            <person name="Cheung F."/>
            <person name="Xiao Y."/>
            <person name="Chan A."/>
            <person name="Moskal W."/>
            <person name="Town C.D."/>
        </authorList>
    </citation>
    <scope>NUCLEOTIDE SEQUENCE</scope>
</reference>
<name>C6SZC3_SOYBN</name>
<dbReference type="AlphaFoldDB" id="C6SZC3"/>
<accession>C6SZC3</accession>
<proteinExistence type="evidence at transcript level"/>
<organism evidence="1">
    <name type="scientific">Glycine max</name>
    <name type="common">Soybean</name>
    <name type="synonym">Glycine hispida</name>
    <dbReference type="NCBI Taxonomy" id="3847"/>
    <lineage>
        <taxon>Eukaryota</taxon>
        <taxon>Viridiplantae</taxon>
        <taxon>Streptophyta</taxon>
        <taxon>Embryophyta</taxon>
        <taxon>Tracheophyta</taxon>
        <taxon>Spermatophyta</taxon>
        <taxon>Magnoliopsida</taxon>
        <taxon>eudicotyledons</taxon>
        <taxon>Gunneridae</taxon>
        <taxon>Pentapetalae</taxon>
        <taxon>rosids</taxon>
        <taxon>fabids</taxon>
        <taxon>Fabales</taxon>
        <taxon>Fabaceae</taxon>
        <taxon>Papilionoideae</taxon>
        <taxon>50 kb inversion clade</taxon>
        <taxon>NPAAA clade</taxon>
        <taxon>indigoferoid/millettioid clade</taxon>
        <taxon>Phaseoleae</taxon>
        <taxon>Glycine</taxon>
        <taxon>Glycine subgen. Soja</taxon>
    </lineage>
</organism>
<dbReference type="EMBL" id="BT090523">
    <property type="protein sequence ID" value="ACU14596.1"/>
    <property type="molecule type" value="mRNA"/>
</dbReference>
<protein>
    <submittedName>
        <fullName evidence="1">Uncharacterized protein</fullName>
    </submittedName>
</protein>